<accession>A0A2X2REK7</accession>
<evidence type="ECO:0000256" key="1">
    <source>
        <dbReference type="SAM" id="Phobius"/>
    </source>
</evidence>
<reference evidence="2 3" key="1">
    <citation type="submission" date="2018-06" db="EMBL/GenBank/DDBJ databases">
        <authorList>
            <consortium name="Pathogen Informatics"/>
            <person name="Doyle S."/>
        </authorList>
    </citation>
    <scope>NUCLEOTIDE SEQUENCE [LARGE SCALE GENOMIC DNA]</scope>
    <source>
        <strain evidence="2 3">NCTC11546</strain>
    </source>
</reference>
<organism evidence="2 3">
    <name type="scientific">Capnocytophaga ochracea</name>
    <dbReference type="NCBI Taxonomy" id="1018"/>
    <lineage>
        <taxon>Bacteria</taxon>
        <taxon>Pseudomonadati</taxon>
        <taxon>Bacteroidota</taxon>
        <taxon>Flavobacteriia</taxon>
        <taxon>Flavobacteriales</taxon>
        <taxon>Flavobacteriaceae</taxon>
        <taxon>Capnocytophaga</taxon>
    </lineage>
</organism>
<dbReference type="AlphaFoldDB" id="A0A2X2REK7"/>
<dbReference type="RefSeq" id="WP_009417905.1">
    <property type="nucleotide sequence ID" value="NZ_CP110229.1"/>
</dbReference>
<keyword evidence="1" id="KW-0812">Transmembrane</keyword>
<gene>
    <name evidence="2" type="ORF">NCTC11546_00828</name>
</gene>
<evidence type="ECO:0000313" key="3">
    <source>
        <dbReference type="Proteomes" id="UP000249891"/>
    </source>
</evidence>
<dbReference type="EMBL" id="UARG01000017">
    <property type="protein sequence ID" value="SQA77614.1"/>
    <property type="molecule type" value="Genomic_DNA"/>
</dbReference>
<evidence type="ECO:0008006" key="4">
    <source>
        <dbReference type="Google" id="ProtNLM"/>
    </source>
</evidence>
<proteinExistence type="predicted"/>
<feature type="transmembrane region" description="Helical" evidence="1">
    <location>
        <begin position="12"/>
        <end position="32"/>
    </location>
</feature>
<keyword evidence="1" id="KW-0472">Membrane</keyword>
<evidence type="ECO:0000313" key="2">
    <source>
        <dbReference type="EMBL" id="SQA77614.1"/>
    </source>
</evidence>
<dbReference type="Pfam" id="PF14127">
    <property type="entry name" value="DUF4294"/>
    <property type="match status" value="1"/>
</dbReference>
<sequence length="237" mass="28595">MKYIIAPIQHYLLFTYPAITVFVFYLLPFTSFSQKRDTIYIFDQQFYSGDTIRLAEVSVFGKEHYFGDAEAQKRYLLLRSRVKRVYPYAKMAADRLYTMERTMDTMQNKRQKKVYVKRTQRYIEDHFTDELKKLSRSQGRILIKLIHRQTGKTAYELVKDLRNGWNAYWYNKTAWLYDLSLKKGYDPMNVEEDYWIEEIILRAINSGELEYQTPALLYNFSDLVEQRQKRLQKQLAN</sequence>
<dbReference type="Proteomes" id="UP000249891">
    <property type="component" value="Unassembled WGS sequence"/>
</dbReference>
<keyword evidence="1" id="KW-1133">Transmembrane helix</keyword>
<name>A0A2X2REK7_CAPOC</name>
<dbReference type="InterPro" id="IPR025636">
    <property type="entry name" value="DUF4294"/>
</dbReference>
<protein>
    <recommendedName>
        <fullName evidence="4">DUF4294 domain-containing protein</fullName>
    </recommendedName>
</protein>